<dbReference type="GO" id="GO:0004984">
    <property type="term" value="F:olfactory receptor activity"/>
    <property type="evidence" value="ECO:0007669"/>
    <property type="project" value="InterPro"/>
</dbReference>
<name>A0A6G1LQH9_9HYME</name>
<keyword evidence="9 10" id="KW-0807">Transducer</keyword>
<dbReference type="GO" id="GO:0007165">
    <property type="term" value="P:signal transduction"/>
    <property type="evidence" value="ECO:0007669"/>
    <property type="project" value="UniProtKB-KW"/>
</dbReference>
<comment type="subcellular location">
    <subcellularLocation>
        <location evidence="1 10">Cell membrane</location>
        <topology evidence="1 10">Multi-pass membrane protein</topology>
    </subcellularLocation>
</comment>
<dbReference type="AlphaFoldDB" id="A0A6G1LQH9"/>
<gene>
    <name evidence="11" type="primary">Or-068</name>
    <name evidence="11" type="synonym">Nful_v1.0-Or-068</name>
    <name evidence="11" type="ORF">NFUL_NFUL000115</name>
</gene>
<evidence type="ECO:0000256" key="5">
    <source>
        <dbReference type="ARBA" id="ARBA00022725"/>
    </source>
</evidence>
<dbReference type="PANTHER" id="PTHR21137">
    <property type="entry name" value="ODORANT RECEPTOR"/>
    <property type="match status" value="1"/>
</dbReference>
<feature type="transmembrane region" description="Helical" evidence="10">
    <location>
        <begin position="313"/>
        <end position="333"/>
    </location>
</feature>
<evidence type="ECO:0000256" key="9">
    <source>
        <dbReference type="ARBA" id="ARBA00023224"/>
    </source>
</evidence>
<keyword evidence="2" id="KW-1003">Cell membrane</keyword>
<accession>A0A6G1LQH9</accession>
<evidence type="ECO:0000256" key="10">
    <source>
        <dbReference type="RuleBase" id="RU351113"/>
    </source>
</evidence>
<dbReference type="PANTHER" id="PTHR21137:SF35">
    <property type="entry name" value="ODORANT RECEPTOR 19A-RELATED"/>
    <property type="match status" value="1"/>
</dbReference>
<comment type="similarity">
    <text evidence="10">Belongs to the insect chemoreceptor superfamily. Heteromeric odorant receptor channel (TC 1.A.69) family.</text>
</comment>
<keyword evidence="12" id="KW-1185">Reference proteome</keyword>
<dbReference type="GO" id="GO:0005549">
    <property type="term" value="F:odorant binding"/>
    <property type="evidence" value="ECO:0007669"/>
    <property type="project" value="InterPro"/>
</dbReference>
<keyword evidence="5 10" id="KW-0552">Olfaction</keyword>
<evidence type="ECO:0000256" key="1">
    <source>
        <dbReference type="ARBA" id="ARBA00004651"/>
    </source>
</evidence>
<feature type="transmembrane region" description="Helical" evidence="10">
    <location>
        <begin position="80"/>
        <end position="101"/>
    </location>
</feature>
<evidence type="ECO:0000256" key="3">
    <source>
        <dbReference type="ARBA" id="ARBA00022606"/>
    </source>
</evidence>
<keyword evidence="6 10" id="KW-1133">Transmembrane helix</keyword>
<evidence type="ECO:0000256" key="7">
    <source>
        <dbReference type="ARBA" id="ARBA00023136"/>
    </source>
</evidence>
<protein>
    <recommendedName>
        <fullName evidence="10">Odorant receptor</fullName>
    </recommendedName>
</protein>
<keyword evidence="4 10" id="KW-0812">Transmembrane</keyword>
<evidence type="ECO:0000256" key="8">
    <source>
        <dbReference type="ARBA" id="ARBA00023170"/>
    </source>
</evidence>
<comment type="caution">
    <text evidence="11">The sequence shown here is derived from an EMBL/GenBank/DDBJ whole genome shotgun (WGS) entry which is preliminary data.</text>
</comment>
<keyword evidence="7 10" id="KW-0472">Membrane</keyword>
<comment type="caution">
    <text evidence="10">Lacks conserved residue(s) required for the propagation of feature annotation.</text>
</comment>
<dbReference type="Proteomes" id="UP000479987">
    <property type="component" value="Unassembled WGS sequence"/>
</dbReference>
<evidence type="ECO:0000256" key="6">
    <source>
        <dbReference type="ARBA" id="ARBA00022989"/>
    </source>
</evidence>
<keyword evidence="8 10" id="KW-0675">Receptor</keyword>
<feature type="transmembrane region" description="Helical" evidence="10">
    <location>
        <begin position="52"/>
        <end position="74"/>
    </location>
</feature>
<dbReference type="OrthoDB" id="6617147at2759"/>
<evidence type="ECO:0000313" key="12">
    <source>
        <dbReference type="Proteomes" id="UP000479987"/>
    </source>
</evidence>
<organism evidence="11 12">
    <name type="scientific">Nylanderia fulva</name>
    <dbReference type="NCBI Taxonomy" id="613905"/>
    <lineage>
        <taxon>Eukaryota</taxon>
        <taxon>Metazoa</taxon>
        <taxon>Ecdysozoa</taxon>
        <taxon>Arthropoda</taxon>
        <taxon>Hexapoda</taxon>
        <taxon>Insecta</taxon>
        <taxon>Pterygota</taxon>
        <taxon>Neoptera</taxon>
        <taxon>Endopterygota</taxon>
        <taxon>Hymenoptera</taxon>
        <taxon>Apocrita</taxon>
        <taxon>Aculeata</taxon>
        <taxon>Formicoidea</taxon>
        <taxon>Formicidae</taxon>
        <taxon>Formicinae</taxon>
        <taxon>Nylanderia</taxon>
    </lineage>
</organism>
<proteinExistence type="inferred from homology"/>
<keyword evidence="3 10" id="KW-0716">Sensory transduction</keyword>
<dbReference type="InterPro" id="IPR004117">
    <property type="entry name" value="7tm6_olfct_rcpt"/>
</dbReference>
<evidence type="ECO:0000313" key="11">
    <source>
        <dbReference type="EMBL" id="KAF3054494.1"/>
    </source>
</evidence>
<reference evidence="11 12" key="1">
    <citation type="submission" date="2019-08" db="EMBL/GenBank/DDBJ databases">
        <title>High quality draft denovo assembly of Nylanderia fulva.</title>
        <authorList>
            <person name="Vargo E.L."/>
            <person name="Tarone A.M."/>
            <person name="Konganti K.R."/>
        </authorList>
    </citation>
    <scope>NUCLEOTIDE SEQUENCE [LARGE SCALE GENOMIC DNA]</scope>
    <source>
        <strain evidence="11">TAMU-Nful-2015</strain>
        <tissue evidence="11">Whole body</tissue>
    </source>
</reference>
<dbReference type="EMBL" id="SGBU01000020">
    <property type="protein sequence ID" value="KAF3054494.1"/>
    <property type="molecule type" value="Genomic_DNA"/>
</dbReference>
<evidence type="ECO:0000256" key="2">
    <source>
        <dbReference type="ARBA" id="ARBA00022475"/>
    </source>
</evidence>
<dbReference type="GO" id="GO:0005886">
    <property type="term" value="C:plasma membrane"/>
    <property type="evidence" value="ECO:0007669"/>
    <property type="project" value="UniProtKB-SubCell"/>
</dbReference>
<evidence type="ECO:0000256" key="4">
    <source>
        <dbReference type="ARBA" id="ARBA00022692"/>
    </source>
</evidence>
<sequence>MPSAYRDKSAVSHNFSFQQDIRYIFKINKWILGSLGLWPVTIRGIGQHTFKITFAVCNFVIIFSIMPCVLHILYDDEDTIMKLKLFGVLAYSFTTITKYYILTIRRPRILRCIEYIKNDWWQVTFVSDRQIMLKYAASGRNLTTIGISFMYIAGMTYHTILVPFFSGEHIINNKTARPLVYPIYSKFRQSQISPLYEITYAVHCICGYIIYSVTAGTCALAALFTAHACGQIQIVISRLENLIDGEKFKKGPNVHQQIAAIVKNHVQIIRFAATVEEILQEVCLVEFSSSVCTICLLEYYCILDWQADEKFGLMTYILLLVSFCFNVYILCYIGELLMEKSSEIGSICYMINWYELTPNSARSLILMIAIASHPIKFSAGGMVDLSLATFGTVLKTSLAYLSFLRTLAV</sequence>
<dbReference type="Pfam" id="PF02949">
    <property type="entry name" value="7tm_6"/>
    <property type="match status" value="1"/>
</dbReference>
<feature type="transmembrane region" description="Helical" evidence="10">
    <location>
        <begin position="142"/>
        <end position="165"/>
    </location>
</feature>